<keyword evidence="4" id="KW-1185">Reference proteome</keyword>
<evidence type="ECO:0000313" key="1">
    <source>
        <dbReference type="EMBL" id="PRZ22919.1"/>
    </source>
</evidence>
<dbReference type="EMBL" id="PVUB01000006">
    <property type="protein sequence ID" value="PRZ22919.1"/>
    <property type="molecule type" value="Genomic_DNA"/>
</dbReference>
<organism evidence="2 3">
    <name type="scientific">Flavobacterium granuli</name>
    <dbReference type="NCBI Taxonomy" id="280093"/>
    <lineage>
        <taxon>Bacteria</taxon>
        <taxon>Pseudomonadati</taxon>
        <taxon>Bacteroidota</taxon>
        <taxon>Flavobacteriia</taxon>
        <taxon>Flavobacteriales</taxon>
        <taxon>Flavobacteriaceae</taxon>
        <taxon>Flavobacterium</taxon>
    </lineage>
</organism>
<dbReference type="EMBL" id="FQWO01000016">
    <property type="protein sequence ID" value="SHH56154.1"/>
    <property type="molecule type" value="Genomic_DNA"/>
</dbReference>
<evidence type="ECO:0000313" key="4">
    <source>
        <dbReference type="Proteomes" id="UP000237771"/>
    </source>
</evidence>
<name>A0A1M5TZP2_9FLAO</name>
<dbReference type="Proteomes" id="UP000184384">
    <property type="component" value="Unassembled WGS sequence"/>
</dbReference>
<evidence type="ECO:0000313" key="2">
    <source>
        <dbReference type="EMBL" id="SHH56154.1"/>
    </source>
</evidence>
<evidence type="ECO:0000313" key="3">
    <source>
        <dbReference type="Proteomes" id="UP000184384"/>
    </source>
</evidence>
<gene>
    <name evidence="1" type="ORF">BC624_106169</name>
    <name evidence="2" type="ORF">SAMN05443373_11650</name>
</gene>
<protein>
    <submittedName>
        <fullName evidence="2">Uncharacterized protein</fullName>
    </submittedName>
</protein>
<reference evidence="3" key="1">
    <citation type="submission" date="2016-11" db="EMBL/GenBank/DDBJ databases">
        <authorList>
            <person name="Varghese N."/>
            <person name="Submissions S."/>
        </authorList>
    </citation>
    <scope>NUCLEOTIDE SEQUENCE [LARGE SCALE GENOMIC DNA]</scope>
    <source>
        <strain evidence="3">DSM 19729</strain>
    </source>
</reference>
<dbReference type="AlphaFoldDB" id="A0A1M5TZP2"/>
<sequence length="43" mass="5063">MTENFNYLFQYLKKEAIDVDKTEFLFQIKSHPDYASILATAMS</sequence>
<reference evidence="1 4" key="3">
    <citation type="submission" date="2018-03" db="EMBL/GenBank/DDBJ databases">
        <title>Genomic Encyclopedia of Archaeal and Bacterial Type Strains, Phase II (KMG-II): from individual species to whole genera.</title>
        <authorList>
            <person name="Goeker M."/>
        </authorList>
    </citation>
    <scope>NUCLEOTIDE SEQUENCE [LARGE SCALE GENOMIC DNA]</scope>
    <source>
        <strain evidence="1 4">DSM 17797</strain>
    </source>
</reference>
<proteinExistence type="predicted"/>
<reference evidence="2" key="2">
    <citation type="submission" date="2016-11" db="EMBL/GenBank/DDBJ databases">
        <authorList>
            <person name="Jaros S."/>
            <person name="Januszkiewicz K."/>
            <person name="Wedrychowicz H."/>
        </authorList>
    </citation>
    <scope>NUCLEOTIDE SEQUENCE [LARGE SCALE GENOMIC DNA]</scope>
    <source>
        <strain evidence="2">DSM 19729</strain>
    </source>
</reference>
<accession>A0A1M5TZP2</accession>
<dbReference type="Proteomes" id="UP000237771">
    <property type="component" value="Unassembled WGS sequence"/>
</dbReference>
<dbReference type="RefSeq" id="WP_262496847.1">
    <property type="nucleotide sequence ID" value="NZ_FQWO01000016.1"/>
</dbReference>
<dbReference type="STRING" id="280093.SAMN05443373_11650"/>